<dbReference type="Proteomes" id="UP000222542">
    <property type="component" value="Unassembled WGS sequence"/>
</dbReference>
<keyword evidence="2" id="KW-1185">Reference proteome</keyword>
<organism evidence="1 2">
    <name type="scientific">Capsicum annuum</name>
    <name type="common">Capsicum pepper</name>
    <dbReference type="NCBI Taxonomy" id="4072"/>
    <lineage>
        <taxon>Eukaryota</taxon>
        <taxon>Viridiplantae</taxon>
        <taxon>Streptophyta</taxon>
        <taxon>Embryophyta</taxon>
        <taxon>Tracheophyta</taxon>
        <taxon>Spermatophyta</taxon>
        <taxon>Magnoliopsida</taxon>
        <taxon>eudicotyledons</taxon>
        <taxon>Gunneridae</taxon>
        <taxon>Pentapetalae</taxon>
        <taxon>asterids</taxon>
        <taxon>lamiids</taxon>
        <taxon>Solanales</taxon>
        <taxon>Solanaceae</taxon>
        <taxon>Solanoideae</taxon>
        <taxon>Capsiceae</taxon>
        <taxon>Capsicum</taxon>
    </lineage>
</organism>
<dbReference type="Gramene" id="PHT82828">
    <property type="protein sequence ID" value="PHT82828"/>
    <property type="gene ID" value="T459_11271"/>
</dbReference>
<name>A0A2G2ZLF0_CAPAN</name>
<reference evidence="1 2" key="1">
    <citation type="journal article" date="2014" name="Nat. Genet.">
        <title>Genome sequence of the hot pepper provides insights into the evolution of pungency in Capsicum species.</title>
        <authorList>
            <person name="Kim S."/>
            <person name="Park M."/>
            <person name="Yeom S.I."/>
            <person name="Kim Y.M."/>
            <person name="Lee J.M."/>
            <person name="Lee H.A."/>
            <person name="Seo E."/>
            <person name="Choi J."/>
            <person name="Cheong K."/>
            <person name="Kim K.T."/>
            <person name="Jung K."/>
            <person name="Lee G.W."/>
            <person name="Oh S.K."/>
            <person name="Bae C."/>
            <person name="Kim S.B."/>
            <person name="Lee H.Y."/>
            <person name="Kim S.Y."/>
            <person name="Kim M.S."/>
            <person name="Kang B.C."/>
            <person name="Jo Y.D."/>
            <person name="Yang H.B."/>
            <person name="Jeong H.J."/>
            <person name="Kang W.H."/>
            <person name="Kwon J.K."/>
            <person name="Shin C."/>
            <person name="Lim J.Y."/>
            <person name="Park J.H."/>
            <person name="Huh J.H."/>
            <person name="Kim J.S."/>
            <person name="Kim B.D."/>
            <person name="Cohen O."/>
            <person name="Paran I."/>
            <person name="Suh M.C."/>
            <person name="Lee S.B."/>
            <person name="Kim Y.K."/>
            <person name="Shin Y."/>
            <person name="Noh S.J."/>
            <person name="Park J."/>
            <person name="Seo Y.S."/>
            <person name="Kwon S.Y."/>
            <person name="Kim H.A."/>
            <person name="Park J.M."/>
            <person name="Kim H.J."/>
            <person name="Choi S.B."/>
            <person name="Bosland P.W."/>
            <person name="Reeves G."/>
            <person name="Jo S.H."/>
            <person name="Lee B.W."/>
            <person name="Cho H.T."/>
            <person name="Choi H.S."/>
            <person name="Lee M.S."/>
            <person name="Yu Y."/>
            <person name="Do Choi Y."/>
            <person name="Park B.S."/>
            <person name="van Deynze A."/>
            <person name="Ashrafi H."/>
            <person name="Hill T."/>
            <person name="Kim W.T."/>
            <person name="Pai H.S."/>
            <person name="Ahn H.K."/>
            <person name="Yeam I."/>
            <person name="Giovannoni J.J."/>
            <person name="Rose J.K."/>
            <person name="Sorensen I."/>
            <person name="Lee S.J."/>
            <person name="Kim R.W."/>
            <person name="Choi I.Y."/>
            <person name="Choi B.S."/>
            <person name="Lim J.S."/>
            <person name="Lee Y.H."/>
            <person name="Choi D."/>
        </authorList>
    </citation>
    <scope>NUCLEOTIDE SEQUENCE [LARGE SCALE GENOMIC DNA]</scope>
    <source>
        <strain evidence="2">cv. CM334</strain>
    </source>
</reference>
<dbReference type="STRING" id="4072.A0A2G2ZLF0"/>
<dbReference type="EMBL" id="AYRZ02000004">
    <property type="protein sequence ID" value="PHT82828.1"/>
    <property type="molecule type" value="Genomic_DNA"/>
</dbReference>
<protein>
    <submittedName>
        <fullName evidence="1">Uncharacterized protein</fullName>
    </submittedName>
</protein>
<evidence type="ECO:0000313" key="1">
    <source>
        <dbReference type="EMBL" id="PHT82828.1"/>
    </source>
</evidence>
<accession>A0A2G2ZLF0</accession>
<reference evidence="1 2" key="2">
    <citation type="journal article" date="2017" name="Genome Biol.">
        <title>New reference genome sequences of hot pepper reveal the massive evolution of plant disease-resistance genes by retroduplication.</title>
        <authorList>
            <person name="Kim S."/>
            <person name="Park J."/>
            <person name="Yeom S.I."/>
            <person name="Kim Y.M."/>
            <person name="Seo E."/>
            <person name="Kim K.T."/>
            <person name="Kim M.S."/>
            <person name="Lee J.M."/>
            <person name="Cheong K."/>
            <person name="Shin H.S."/>
            <person name="Kim S.B."/>
            <person name="Han K."/>
            <person name="Lee J."/>
            <person name="Park M."/>
            <person name="Lee H.A."/>
            <person name="Lee H.Y."/>
            <person name="Lee Y."/>
            <person name="Oh S."/>
            <person name="Lee J.H."/>
            <person name="Choi E."/>
            <person name="Choi E."/>
            <person name="Lee S.E."/>
            <person name="Jeon J."/>
            <person name="Kim H."/>
            <person name="Choi G."/>
            <person name="Song H."/>
            <person name="Lee J."/>
            <person name="Lee S.C."/>
            <person name="Kwon J.K."/>
            <person name="Lee H.Y."/>
            <person name="Koo N."/>
            <person name="Hong Y."/>
            <person name="Kim R.W."/>
            <person name="Kang W.H."/>
            <person name="Huh J.H."/>
            <person name="Kang B.C."/>
            <person name="Yang T.J."/>
            <person name="Lee Y.H."/>
            <person name="Bennetzen J.L."/>
            <person name="Choi D."/>
        </authorList>
    </citation>
    <scope>NUCLEOTIDE SEQUENCE [LARGE SCALE GENOMIC DNA]</scope>
    <source>
        <strain evidence="2">cv. CM334</strain>
    </source>
</reference>
<evidence type="ECO:0000313" key="2">
    <source>
        <dbReference type="Proteomes" id="UP000222542"/>
    </source>
</evidence>
<sequence>MGYMETALNWAAKPPIQVCRKNWSVSNGDTVTENAQKLEEKRLTFYNEIAAQNEALGLGSNKLVSLCVNPTGSFNSAVYAYGRVIVHVTSKLVSLCVNQQLFDFLPDEREIYVNMLSPPSHEK</sequence>
<proteinExistence type="predicted"/>
<dbReference type="AlphaFoldDB" id="A0A2G2ZLF0"/>
<comment type="caution">
    <text evidence="1">The sequence shown here is derived from an EMBL/GenBank/DDBJ whole genome shotgun (WGS) entry which is preliminary data.</text>
</comment>
<gene>
    <name evidence="1" type="ORF">T459_11271</name>
</gene>